<dbReference type="SMART" id="SM00382">
    <property type="entry name" value="AAA"/>
    <property type="match status" value="1"/>
</dbReference>
<dbReference type="PANTHER" id="PTHR47642">
    <property type="entry name" value="ATP-DEPENDENT DNA HELICASE"/>
    <property type="match status" value="1"/>
</dbReference>
<dbReference type="Pfam" id="PF05970">
    <property type="entry name" value="PIF1"/>
    <property type="match status" value="1"/>
</dbReference>
<keyword evidence="1" id="KW-0067">ATP-binding</keyword>
<comment type="similarity">
    <text evidence="1">Belongs to the helicase family.</text>
</comment>
<comment type="catalytic activity">
    <reaction evidence="1">
        <text>ATP + H2O = ADP + phosphate + H(+)</text>
        <dbReference type="Rhea" id="RHEA:13065"/>
        <dbReference type="ChEBI" id="CHEBI:15377"/>
        <dbReference type="ChEBI" id="CHEBI:15378"/>
        <dbReference type="ChEBI" id="CHEBI:30616"/>
        <dbReference type="ChEBI" id="CHEBI:43474"/>
        <dbReference type="ChEBI" id="CHEBI:456216"/>
        <dbReference type="EC" id="5.6.2.3"/>
    </reaction>
</comment>
<dbReference type="Gene3D" id="2.30.30.940">
    <property type="match status" value="1"/>
</dbReference>
<dbReference type="EC" id="5.6.2.3" evidence="1"/>
<dbReference type="GO" id="GO:0005524">
    <property type="term" value="F:ATP binding"/>
    <property type="evidence" value="ECO:0007669"/>
    <property type="project" value="UniProtKB-KW"/>
</dbReference>
<dbReference type="SUPFAM" id="SSF52540">
    <property type="entry name" value="P-loop containing nucleoside triphosphate hydrolases"/>
    <property type="match status" value="2"/>
</dbReference>
<dbReference type="OrthoDB" id="5986116at2759"/>
<comment type="caution">
    <text evidence="2">The sequence shown here is derived from an EMBL/GenBank/DDBJ whole genome shotgun (WGS) entry which is preliminary data.</text>
</comment>
<evidence type="ECO:0000313" key="3">
    <source>
        <dbReference type="Proteomes" id="UP001152795"/>
    </source>
</evidence>
<dbReference type="PANTHER" id="PTHR47642:SF6">
    <property type="entry name" value="ATP-DEPENDENT DNA HELICASE"/>
    <property type="match status" value="1"/>
</dbReference>
<proteinExistence type="inferred from homology"/>
<dbReference type="EMBL" id="CACRXK020002884">
    <property type="protein sequence ID" value="CAB3996517.1"/>
    <property type="molecule type" value="Genomic_DNA"/>
</dbReference>
<dbReference type="InterPro" id="IPR003593">
    <property type="entry name" value="AAA+_ATPase"/>
</dbReference>
<evidence type="ECO:0000313" key="2">
    <source>
        <dbReference type="EMBL" id="CAB3996517.1"/>
    </source>
</evidence>
<comment type="cofactor">
    <cofactor evidence="1">
        <name>Mg(2+)</name>
        <dbReference type="ChEBI" id="CHEBI:18420"/>
    </cofactor>
</comment>
<gene>
    <name evidence="2" type="ORF">PACLA_8A003160</name>
</gene>
<dbReference type="GO" id="GO:0006310">
    <property type="term" value="P:DNA recombination"/>
    <property type="evidence" value="ECO:0007669"/>
    <property type="project" value="UniProtKB-KW"/>
</dbReference>
<keyword evidence="1 2" id="KW-0347">Helicase</keyword>
<dbReference type="Proteomes" id="UP001152795">
    <property type="component" value="Unassembled WGS sequence"/>
</dbReference>
<name>A0A7D9DYG4_PARCT</name>
<keyword evidence="1" id="KW-0547">Nucleotide-binding</keyword>
<dbReference type="Gene3D" id="3.40.50.300">
    <property type="entry name" value="P-loop containing nucleotide triphosphate hydrolases"/>
    <property type="match status" value="2"/>
</dbReference>
<dbReference type="InterPro" id="IPR051055">
    <property type="entry name" value="PIF1_helicase"/>
</dbReference>
<dbReference type="CDD" id="cd18809">
    <property type="entry name" value="SF1_C_RecD"/>
    <property type="match status" value="1"/>
</dbReference>
<dbReference type="GO" id="GO:0006281">
    <property type="term" value="P:DNA repair"/>
    <property type="evidence" value="ECO:0007669"/>
    <property type="project" value="UniProtKB-KW"/>
</dbReference>
<dbReference type="AlphaFoldDB" id="A0A7D9DYG4"/>
<reference evidence="2" key="1">
    <citation type="submission" date="2020-04" db="EMBL/GenBank/DDBJ databases">
        <authorList>
            <person name="Alioto T."/>
            <person name="Alioto T."/>
            <person name="Gomez Garrido J."/>
        </authorList>
    </citation>
    <scope>NUCLEOTIDE SEQUENCE</scope>
    <source>
        <strain evidence="2">A484AB</strain>
    </source>
</reference>
<protein>
    <recommendedName>
        <fullName evidence="1">ATP-dependent DNA helicase</fullName>
        <ecNumber evidence="1">5.6.2.3</ecNumber>
    </recommendedName>
</protein>
<keyword evidence="1" id="KW-0227">DNA damage</keyword>
<evidence type="ECO:0000256" key="1">
    <source>
        <dbReference type="RuleBase" id="RU363044"/>
    </source>
</evidence>
<keyword evidence="1" id="KW-0234">DNA repair</keyword>
<dbReference type="GO" id="GO:0000723">
    <property type="term" value="P:telomere maintenance"/>
    <property type="evidence" value="ECO:0007669"/>
    <property type="project" value="InterPro"/>
</dbReference>
<dbReference type="GO" id="GO:0043139">
    <property type="term" value="F:5'-3' DNA helicase activity"/>
    <property type="evidence" value="ECO:0007669"/>
    <property type="project" value="UniProtKB-EC"/>
</dbReference>
<dbReference type="InterPro" id="IPR027417">
    <property type="entry name" value="P-loop_NTPase"/>
</dbReference>
<keyword evidence="1" id="KW-0233">DNA recombination</keyword>
<keyword evidence="1" id="KW-0378">Hydrolase</keyword>
<accession>A0A7D9DYG4</accession>
<keyword evidence="3" id="KW-1185">Reference proteome</keyword>
<dbReference type="GO" id="GO:0016787">
    <property type="term" value="F:hydrolase activity"/>
    <property type="evidence" value="ECO:0007669"/>
    <property type="project" value="UniProtKB-KW"/>
</dbReference>
<dbReference type="InterPro" id="IPR010285">
    <property type="entry name" value="DNA_helicase_pif1-like_DEAD"/>
</dbReference>
<organism evidence="2 3">
    <name type="scientific">Paramuricea clavata</name>
    <name type="common">Red gorgonian</name>
    <name type="synonym">Violescent sea-whip</name>
    <dbReference type="NCBI Taxonomy" id="317549"/>
    <lineage>
        <taxon>Eukaryota</taxon>
        <taxon>Metazoa</taxon>
        <taxon>Cnidaria</taxon>
        <taxon>Anthozoa</taxon>
        <taxon>Octocorallia</taxon>
        <taxon>Malacalcyonacea</taxon>
        <taxon>Plexauridae</taxon>
        <taxon>Paramuricea</taxon>
    </lineage>
</organism>
<sequence length="456" mass="50726">MLSLSDEQCNILNAAVNGHNVFITGQGGTGKSFLAKEIYKQLTLGGKKVAIVCSTGIACKAYKNITNSAVRTVHSFYGLGIADLPWPSVVDRSLSNNLVRERVQSHDCIIWDEIGMVSRRVFEIANMIHHKLSKECDAMKPMGGKQVIIAGVFFNFHPSITCSIQELRIGQCGEKSTNFLHGLSRELPTSISKDAVHIFFRRLQMQVHNKNMLFSLPEKNLFKFDAIDTSHHSRYATNLDYQADKTLLLKLGCRVMLLWNVSEALRNGVTGVFVGTDGDNLAVDFDVVGRISLKRETWEKRSRSGAVVASRRQFPVTLAYGITCHKSQSSTVSAAVVHCSKEFTPGLIYVACSRVKTSAHLQVLHFSPDQLMKPSQDCLDVCASHKSMATSADKCCVQSELTDNELVVNEQLAEVDETGADDEEHQEIDDVTQKLVNGYFDRKEEPDEEENFDLMI</sequence>